<dbReference type="OMA" id="ITHIGQY"/>
<dbReference type="AlphaFoldDB" id="A0A7M7HK97"/>
<name>A0A7M7HK97_STRPU</name>
<evidence type="ECO:0000256" key="4">
    <source>
        <dbReference type="ARBA" id="ARBA00022737"/>
    </source>
</evidence>
<dbReference type="Proteomes" id="UP000007110">
    <property type="component" value="Unassembled WGS sequence"/>
</dbReference>
<organism evidence="12 13">
    <name type="scientific">Strongylocentrotus purpuratus</name>
    <name type="common">Purple sea urchin</name>
    <dbReference type="NCBI Taxonomy" id="7668"/>
    <lineage>
        <taxon>Eukaryota</taxon>
        <taxon>Metazoa</taxon>
        <taxon>Echinodermata</taxon>
        <taxon>Eleutherozoa</taxon>
        <taxon>Echinozoa</taxon>
        <taxon>Echinoidea</taxon>
        <taxon>Euechinoidea</taxon>
        <taxon>Echinacea</taxon>
        <taxon>Camarodonta</taxon>
        <taxon>Echinidea</taxon>
        <taxon>Strongylocentrotidae</taxon>
        <taxon>Strongylocentrotus</taxon>
    </lineage>
</organism>
<dbReference type="OrthoDB" id="10012075at2759"/>
<feature type="disulfide bond" evidence="9">
    <location>
        <begin position="110"/>
        <end position="120"/>
    </location>
</feature>
<evidence type="ECO:0000256" key="9">
    <source>
        <dbReference type="PROSITE-ProRule" id="PRU00196"/>
    </source>
</evidence>
<evidence type="ECO:0000313" key="12">
    <source>
        <dbReference type="EnsemblMetazoa" id="XP_011667208"/>
    </source>
</evidence>
<evidence type="ECO:0000256" key="8">
    <source>
        <dbReference type="ARBA" id="ARBA00023180"/>
    </source>
</evidence>
<keyword evidence="7 9" id="KW-1015">Disulfide bond</keyword>
<dbReference type="GeneID" id="576097"/>
<dbReference type="PANTHER" id="PTHR19331">
    <property type="entry name" value="SCAVENGER RECEPTOR DOMAIN-CONTAINING"/>
    <property type="match status" value="1"/>
</dbReference>
<keyword evidence="2 10" id="KW-0812">Transmembrane</keyword>
<dbReference type="SMART" id="SM00202">
    <property type="entry name" value="SR"/>
    <property type="match status" value="1"/>
</dbReference>
<evidence type="ECO:0000256" key="7">
    <source>
        <dbReference type="ARBA" id="ARBA00023157"/>
    </source>
</evidence>
<accession>A0A7M7HK97</accession>
<dbReference type="RefSeq" id="XP_011667208.1">
    <property type="nucleotide sequence ID" value="XM_011668906.2"/>
</dbReference>
<evidence type="ECO:0000259" key="11">
    <source>
        <dbReference type="PROSITE" id="PS50287"/>
    </source>
</evidence>
<dbReference type="KEGG" id="spu:576097"/>
<dbReference type="FunFam" id="3.10.250.10:FF:000016">
    <property type="entry name" value="Scavenger receptor cysteine-rich protein type 12"/>
    <property type="match status" value="1"/>
</dbReference>
<feature type="domain" description="SRCR" evidence="11">
    <location>
        <begin position="31"/>
        <end position="138"/>
    </location>
</feature>
<dbReference type="Gene3D" id="3.10.250.10">
    <property type="entry name" value="SRCR-like domain"/>
    <property type="match status" value="1"/>
</dbReference>
<dbReference type="GO" id="GO:0016020">
    <property type="term" value="C:membrane"/>
    <property type="evidence" value="ECO:0007669"/>
    <property type="project" value="UniProtKB-SubCell"/>
</dbReference>
<dbReference type="PRINTS" id="PR00258">
    <property type="entry name" value="SPERACTRCPTR"/>
</dbReference>
<keyword evidence="4" id="KW-0677">Repeat</keyword>
<dbReference type="Pfam" id="PF00530">
    <property type="entry name" value="SRCR"/>
    <property type="match status" value="1"/>
</dbReference>
<dbReference type="InterPro" id="IPR036772">
    <property type="entry name" value="SRCR-like_dom_sf"/>
</dbReference>
<comment type="subcellular location">
    <subcellularLocation>
        <location evidence="1">Membrane</location>
        <topology evidence="1">Single-pass membrane protein</topology>
    </subcellularLocation>
</comment>
<protein>
    <recommendedName>
        <fullName evidence="11">SRCR domain-containing protein</fullName>
    </recommendedName>
</protein>
<reference evidence="12" key="2">
    <citation type="submission" date="2021-01" db="UniProtKB">
        <authorList>
            <consortium name="EnsemblMetazoa"/>
        </authorList>
    </citation>
    <scope>IDENTIFICATION</scope>
</reference>
<evidence type="ECO:0000256" key="5">
    <source>
        <dbReference type="ARBA" id="ARBA00022989"/>
    </source>
</evidence>
<dbReference type="EnsemblMetazoa" id="XM_011668906">
    <property type="protein sequence ID" value="XP_011667208"/>
    <property type="gene ID" value="LOC576097"/>
</dbReference>
<sequence>MAVSAWSQMINLHVLHLLVIGMGTIVTGSSIRLYGGSSDKEGAVQVNVEGEWRNICNDGWDAVDALVTCRQLGFTEGYALIFNGDLYDPDISLNKPERETFLTVGTDFACNGSEESLLTCNYTKYGGYCGQWAGAVCDITPQQFYELITHIGQYKTLLYTIAPNGLVLAVQRQQTRTRVLGGVCNMDDRTASMICDEYGYHYGGKPTNLPVLENLPIVVSKVSCSDAYWLGDCQVDFSTDGLCDGGAYTNGVKCYTTPRPSVIGSLAYAALGTIFIVLAGAFAIHWIRKWTNSHLPHSNLTEIVEDTPSSKKLSQT</sequence>
<keyword evidence="6 10" id="KW-0472">Membrane</keyword>
<dbReference type="PROSITE" id="PS50287">
    <property type="entry name" value="SRCR_2"/>
    <property type="match status" value="1"/>
</dbReference>
<dbReference type="InParanoid" id="A0A7M7HK97"/>
<evidence type="ECO:0000256" key="6">
    <source>
        <dbReference type="ARBA" id="ARBA00023136"/>
    </source>
</evidence>
<dbReference type="SUPFAM" id="SSF56487">
    <property type="entry name" value="SRCR-like"/>
    <property type="match status" value="2"/>
</dbReference>
<dbReference type="PANTHER" id="PTHR19331:SF465">
    <property type="entry name" value="EGG PEPTIDE SPERACT RECEPTOR"/>
    <property type="match status" value="1"/>
</dbReference>
<reference evidence="13" key="1">
    <citation type="submission" date="2015-02" db="EMBL/GenBank/DDBJ databases">
        <title>Genome sequencing for Strongylocentrotus purpuratus.</title>
        <authorList>
            <person name="Murali S."/>
            <person name="Liu Y."/>
            <person name="Vee V."/>
            <person name="English A."/>
            <person name="Wang M."/>
            <person name="Skinner E."/>
            <person name="Han Y."/>
            <person name="Muzny D.M."/>
            <person name="Worley K.C."/>
            <person name="Gibbs R.A."/>
        </authorList>
    </citation>
    <scope>NUCLEOTIDE SEQUENCE</scope>
</reference>
<evidence type="ECO:0000256" key="2">
    <source>
        <dbReference type="ARBA" id="ARBA00022692"/>
    </source>
</evidence>
<keyword evidence="5 10" id="KW-1133">Transmembrane helix</keyword>
<proteinExistence type="predicted"/>
<evidence type="ECO:0000256" key="10">
    <source>
        <dbReference type="SAM" id="Phobius"/>
    </source>
</evidence>
<feature type="transmembrane region" description="Helical" evidence="10">
    <location>
        <begin position="266"/>
        <end position="287"/>
    </location>
</feature>
<evidence type="ECO:0000256" key="1">
    <source>
        <dbReference type="ARBA" id="ARBA00004167"/>
    </source>
</evidence>
<evidence type="ECO:0000313" key="13">
    <source>
        <dbReference type="Proteomes" id="UP000007110"/>
    </source>
</evidence>
<keyword evidence="3" id="KW-0732">Signal</keyword>
<comment type="caution">
    <text evidence="9">Lacks conserved residue(s) required for the propagation of feature annotation.</text>
</comment>
<keyword evidence="13" id="KW-1185">Reference proteome</keyword>
<dbReference type="InterPro" id="IPR001190">
    <property type="entry name" value="SRCR"/>
</dbReference>
<feature type="transmembrane region" description="Helical" evidence="10">
    <location>
        <begin position="12"/>
        <end position="35"/>
    </location>
</feature>
<evidence type="ECO:0000256" key="3">
    <source>
        <dbReference type="ARBA" id="ARBA00022729"/>
    </source>
</evidence>
<keyword evidence="8" id="KW-0325">Glycoprotein</keyword>